<dbReference type="Gene3D" id="3.40.1350.140">
    <property type="entry name" value="MepB-like"/>
    <property type="match status" value="1"/>
</dbReference>
<dbReference type="InterPro" id="IPR011235">
    <property type="entry name" value="MepB-like"/>
</dbReference>
<dbReference type="Proteomes" id="UP001432014">
    <property type="component" value="Chromosome"/>
</dbReference>
<keyword evidence="3" id="KW-1185">Reference proteome</keyword>
<evidence type="ECO:0000313" key="2">
    <source>
        <dbReference type="EMBL" id="WUS59999.1"/>
    </source>
</evidence>
<proteinExistence type="predicted"/>
<accession>A0ABZ1WH47</accession>
<feature type="region of interest" description="Disordered" evidence="1">
    <location>
        <begin position="1"/>
        <end position="22"/>
    </location>
</feature>
<gene>
    <name evidence="2" type="ORF">OG469_33620</name>
</gene>
<dbReference type="EMBL" id="CP108482">
    <property type="protein sequence ID" value="WUS59999.1"/>
    <property type="molecule type" value="Genomic_DNA"/>
</dbReference>
<organism evidence="2 3">
    <name type="scientific">Kitasatospora herbaricolor</name>
    <dbReference type="NCBI Taxonomy" id="68217"/>
    <lineage>
        <taxon>Bacteria</taxon>
        <taxon>Bacillati</taxon>
        <taxon>Actinomycetota</taxon>
        <taxon>Actinomycetes</taxon>
        <taxon>Kitasatosporales</taxon>
        <taxon>Streptomycetaceae</taxon>
        <taxon>Kitasatospora</taxon>
    </lineage>
</organism>
<name>A0ABZ1WH47_9ACTN</name>
<feature type="compositionally biased region" description="Low complexity" evidence="1">
    <location>
        <begin position="13"/>
        <end position="22"/>
    </location>
</feature>
<dbReference type="RefSeq" id="WP_329493903.1">
    <property type="nucleotide sequence ID" value="NZ_CP108460.1"/>
</dbReference>
<evidence type="ECO:0000256" key="1">
    <source>
        <dbReference type="SAM" id="MobiDB-lite"/>
    </source>
</evidence>
<dbReference type="Pfam" id="PF08877">
    <property type="entry name" value="MepB-like"/>
    <property type="match status" value="1"/>
</dbReference>
<reference evidence="2 3" key="1">
    <citation type="submission" date="2022-10" db="EMBL/GenBank/DDBJ databases">
        <title>The complete genomes of actinobacterial strains from the NBC collection.</title>
        <authorList>
            <person name="Joergensen T.S."/>
            <person name="Alvarez Arevalo M."/>
            <person name="Sterndorff E.B."/>
            <person name="Faurdal D."/>
            <person name="Vuksanovic O."/>
            <person name="Mourched A.-S."/>
            <person name="Charusanti P."/>
            <person name="Shaw S."/>
            <person name="Blin K."/>
            <person name="Weber T."/>
        </authorList>
    </citation>
    <scope>NUCLEOTIDE SEQUENCE [LARGE SCALE GENOMIC DNA]</scope>
    <source>
        <strain evidence="2 3">NBC_01247</strain>
    </source>
</reference>
<evidence type="ECO:0000313" key="3">
    <source>
        <dbReference type="Proteomes" id="UP001432014"/>
    </source>
</evidence>
<dbReference type="InterPro" id="IPR038231">
    <property type="entry name" value="MepB-like_sf"/>
</dbReference>
<protein>
    <submittedName>
        <fullName evidence="2">MepB family protein</fullName>
    </submittedName>
</protein>
<sequence>MSTEHAQTAGHRPATPGGWTAGGPLPADLLAAKALVYDPAGFVCGPPETEPESADYGACAFTLDGSAVRFRVARTTPAKAGQFVTLWQRSAAGPIRPFDLADPVDLFVVSTREGDRLGQFVLPREVLRRRGIVSAGGVGGKRAFRVYPPWAVTTSRQAAASQAWQAEYFLPVAPAAVDTGRARALHRP</sequence>